<sequence length="165" mass="18354">MEGALEDDEDGLMETKCDTEKSPEQSSGNDNSPSIDAQQAPVQINNGATEDHTSLSNEQRIAMEGHADKGDAGTNLRSDTIQTNMRSRRVKAPSLNRSESCEMEVYLISLRNKGRVAAKGTLRLLIANELLVEACLERNLLVFMLTELKIREMRSYLDHSIVFVL</sequence>
<comment type="caution">
    <text evidence="2">The sequence shown here is derived from an EMBL/GenBank/DDBJ whole genome shotgun (WGS) entry which is preliminary data.</text>
</comment>
<accession>A0A8T0QWM0</accession>
<name>A0A8T0QWM0_PANVG</name>
<organism evidence="2 3">
    <name type="scientific">Panicum virgatum</name>
    <name type="common">Blackwell switchgrass</name>
    <dbReference type="NCBI Taxonomy" id="38727"/>
    <lineage>
        <taxon>Eukaryota</taxon>
        <taxon>Viridiplantae</taxon>
        <taxon>Streptophyta</taxon>
        <taxon>Embryophyta</taxon>
        <taxon>Tracheophyta</taxon>
        <taxon>Spermatophyta</taxon>
        <taxon>Magnoliopsida</taxon>
        <taxon>Liliopsida</taxon>
        <taxon>Poales</taxon>
        <taxon>Poaceae</taxon>
        <taxon>PACMAD clade</taxon>
        <taxon>Panicoideae</taxon>
        <taxon>Panicodae</taxon>
        <taxon>Paniceae</taxon>
        <taxon>Panicinae</taxon>
        <taxon>Panicum</taxon>
        <taxon>Panicum sect. Hiantes</taxon>
    </lineage>
</organism>
<feature type="compositionally biased region" description="Polar residues" evidence="1">
    <location>
        <begin position="75"/>
        <end position="85"/>
    </location>
</feature>
<feature type="compositionally biased region" description="Polar residues" evidence="1">
    <location>
        <begin position="24"/>
        <end position="59"/>
    </location>
</feature>
<feature type="region of interest" description="Disordered" evidence="1">
    <location>
        <begin position="1"/>
        <end position="94"/>
    </location>
</feature>
<evidence type="ECO:0000313" key="3">
    <source>
        <dbReference type="Proteomes" id="UP000823388"/>
    </source>
</evidence>
<keyword evidence="3" id="KW-1185">Reference proteome</keyword>
<dbReference type="Proteomes" id="UP000823388">
    <property type="component" value="Chromosome 6N"/>
</dbReference>
<evidence type="ECO:0000256" key="1">
    <source>
        <dbReference type="SAM" id="MobiDB-lite"/>
    </source>
</evidence>
<dbReference type="EMBL" id="CM029048">
    <property type="protein sequence ID" value="KAG2577556.1"/>
    <property type="molecule type" value="Genomic_DNA"/>
</dbReference>
<dbReference type="AlphaFoldDB" id="A0A8T0QWM0"/>
<evidence type="ECO:0000313" key="2">
    <source>
        <dbReference type="EMBL" id="KAG2577556.1"/>
    </source>
</evidence>
<proteinExistence type="predicted"/>
<reference evidence="2" key="1">
    <citation type="submission" date="2020-05" db="EMBL/GenBank/DDBJ databases">
        <title>WGS assembly of Panicum virgatum.</title>
        <authorList>
            <person name="Lovell J.T."/>
            <person name="Jenkins J."/>
            <person name="Shu S."/>
            <person name="Juenger T.E."/>
            <person name="Schmutz J."/>
        </authorList>
    </citation>
    <scope>NUCLEOTIDE SEQUENCE</scope>
    <source>
        <strain evidence="2">AP13</strain>
    </source>
</reference>
<feature type="compositionally biased region" description="Basic and acidic residues" evidence="1">
    <location>
        <begin position="61"/>
        <end position="71"/>
    </location>
</feature>
<feature type="compositionally biased region" description="Basic and acidic residues" evidence="1">
    <location>
        <begin position="13"/>
        <end position="23"/>
    </location>
</feature>
<gene>
    <name evidence="2" type="ORF">PVAP13_6NG208203</name>
</gene>
<protein>
    <submittedName>
        <fullName evidence="2">Uncharacterized protein</fullName>
    </submittedName>
</protein>
<feature type="compositionally biased region" description="Acidic residues" evidence="1">
    <location>
        <begin position="1"/>
        <end position="12"/>
    </location>
</feature>